<sequence length="132" mass="14531">MPLGLVPEGGSSYTFPTIMGKPQANQLLLAGERLSAQQAYISGLITAVVDSPTTDDFLLEVVKKAKTIGRYSGEALQMAKRLMMDATEDFEARKAAGERERRDILVRFSREETKKNLAVFEGKDVESSDAMQ</sequence>
<reference evidence="1" key="1">
    <citation type="journal article" date="2020" name="Stud. Mycol.">
        <title>101 Dothideomycetes genomes: a test case for predicting lifestyles and emergence of pathogens.</title>
        <authorList>
            <person name="Haridas S."/>
            <person name="Albert R."/>
            <person name="Binder M."/>
            <person name="Bloem J."/>
            <person name="Labutti K."/>
            <person name="Salamov A."/>
            <person name="Andreopoulos B."/>
            <person name="Baker S."/>
            <person name="Barry K."/>
            <person name="Bills G."/>
            <person name="Bluhm B."/>
            <person name="Cannon C."/>
            <person name="Castanera R."/>
            <person name="Culley D."/>
            <person name="Daum C."/>
            <person name="Ezra D."/>
            <person name="Gonzalez J."/>
            <person name="Henrissat B."/>
            <person name="Kuo A."/>
            <person name="Liang C."/>
            <person name="Lipzen A."/>
            <person name="Lutzoni F."/>
            <person name="Magnuson J."/>
            <person name="Mondo S."/>
            <person name="Nolan M."/>
            <person name="Ohm R."/>
            <person name="Pangilinan J."/>
            <person name="Park H.-J."/>
            <person name="Ramirez L."/>
            <person name="Alfaro M."/>
            <person name="Sun H."/>
            <person name="Tritt A."/>
            <person name="Yoshinaga Y."/>
            <person name="Zwiers L.-H."/>
            <person name="Turgeon B."/>
            <person name="Goodwin S."/>
            <person name="Spatafora J."/>
            <person name="Crous P."/>
            <person name="Grigoriev I."/>
        </authorList>
    </citation>
    <scope>NUCLEOTIDE SEQUENCE</scope>
    <source>
        <strain evidence="1">ATCC 200398</strain>
    </source>
</reference>
<dbReference type="Proteomes" id="UP000799755">
    <property type="component" value="Unassembled WGS sequence"/>
</dbReference>
<dbReference type="EMBL" id="MU003508">
    <property type="protein sequence ID" value="KAF2470364.1"/>
    <property type="molecule type" value="Genomic_DNA"/>
</dbReference>
<accession>A0ACB6QTN4</accession>
<evidence type="ECO:0000313" key="2">
    <source>
        <dbReference type="Proteomes" id="UP000799755"/>
    </source>
</evidence>
<comment type="caution">
    <text evidence="1">The sequence shown here is derived from an EMBL/GenBank/DDBJ whole genome shotgun (WGS) entry which is preliminary data.</text>
</comment>
<gene>
    <name evidence="1" type="ORF">BDR25DRAFT_303883</name>
</gene>
<organism evidence="1 2">
    <name type="scientific">Lindgomyces ingoldianus</name>
    <dbReference type="NCBI Taxonomy" id="673940"/>
    <lineage>
        <taxon>Eukaryota</taxon>
        <taxon>Fungi</taxon>
        <taxon>Dikarya</taxon>
        <taxon>Ascomycota</taxon>
        <taxon>Pezizomycotina</taxon>
        <taxon>Dothideomycetes</taxon>
        <taxon>Pleosporomycetidae</taxon>
        <taxon>Pleosporales</taxon>
        <taxon>Lindgomycetaceae</taxon>
        <taxon>Lindgomyces</taxon>
    </lineage>
</organism>
<name>A0ACB6QTN4_9PLEO</name>
<evidence type="ECO:0000313" key="1">
    <source>
        <dbReference type="EMBL" id="KAF2470364.1"/>
    </source>
</evidence>
<protein>
    <submittedName>
        <fullName evidence="1">ClpP/crotonase</fullName>
    </submittedName>
</protein>
<keyword evidence="2" id="KW-1185">Reference proteome</keyword>
<proteinExistence type="predicted"/>